<dbReference type="InterPro" id="IPR002625">
    <property type="entry name" value="Smr_dom"/>
</dbReference>
<gene>
    <name evidence="2" type="ORF">M9Y10_044465</name>
</gene>
<sequence length="175" mass="20125">MDRVPNYNELDDLSKLQLLEEKPKNYFNRCALIKINRGMIHQLAENQIIYPNKGPPFYLDDNTLIRDSPLEDKSFEYNESVDITIHSGHRMFDLHGFTTLGAEQALRRIFTSVDRSRQQVIKINVGTGSHSQDRIAKLPNVVRKVAEQLQLPMPVKHDKNPGYLLMILPPISSTE</sequence>
<dbReference type="EMBL" id="JAPFFF010000009">
    <property type="protein sequence ID" value="KAK8881829.1"/>
    <property type="molecule type" value="Genomic_DNA"/>
</dbReference>
<keyword evidence="3" id="KW-1185">Reference proteome</keyword>
<protein>
    <recommendedName>
        <fullName evidence="1">Smr domain-containing protein</fullName>
    </recommendedName>
</protein>
<dbReference type="SMART" id="SM00463">
    <property type="entry name" value="SMR"/>
    <property type="match status" value="1"/>
</dbReference>
<evidence type="ECO:0000313" key="2">
    <source>
        <dbReference type="EMBL" id="KAK8881829.1"/>
    </source>
</evidence>
<dbReference type="Gene3D" id="3.30.1370.110">
    <property type="match status" value="1"/>
</dbReference>
<evidence type="ECO:0000259" key="1">
    <source>
        <dbReference type="PROSITE" id="PS50828"/>
    </source>
</evidence>
<reference evidence="2 3" key="1">
    <citation type="submission" date="2024-04" db="EMBL/GenBank/DDBJ databases">
        <title>Tritrichomonas musculus Genome.</title>
        <authorList>
            <person name="Alves-Ferreira E."/>
            <person name="Grigg M."/>
            <person name="Lorenzi H."/>
            <person name="Galac M."/>
        </authorList>
    </citation>
    <scope>NUCLEOTIDE SEQUENCE [LARGE SCALE GENOMIC DNA]</scope>
    <source>
        <strain evidence="2 3">EAF2021</strain>
    </source>
</reference>
<name>A0ABR2JSW9_9EUKA</name>
<dbReference type="PROSITE" id="PS50828">
    <property type="entry name" value="SMR"/>
    <property type="match status" value="1"/>
</dbReference>
<dbReference type="Proteomes" id="UP001470230">
    <property type="component" value="Unassembled WGS sequence"/>
</dbReference>
<proteinExistence type="predicted"/>
<organism evidence="2 3">
    <name type="scientific">Tritrichomonas musculus</name>
    <dbReference type="NCBI Taxonomy" id="1915356"/>
    <lineage>
        <taxon>Eukaryota</taxon>
        <taxon>Metamonada</taxon>
        <taxon>Parabasalia</taxon>
        <taxon>Tritrichomonadida</taxon>
        <taxon>Tritrichomonadidae</taxon>
        <taxon>Tritrichomonas</taxon>
    </lineage>
</organism>
<feature type="domain" description="Smr" evidence="1">
    <location>
        <begin position="92"/>
        <end position="170"/>
    </location>
</feature>
<evidence type="ECO:0000313" key="3">
    <source>
        <dbReference type="Proteomes" id="UP001470230"/>
    </source>
</evidence>
<dbReference type="InterPro" id="IPR036063">
    <property type="entry name" value="Smr_dom_sf"/>
</dbReference>
<dbReference type="SUPFAM" id="SSF160443">
    <property type="entry name" value="SMR domain-like"/>
    <property type="match status" value="1"/>
</dbReference>
<accession>A0ABR2JSW9</accession>
<comment type="caution">
    <text evidence="2">The sequence shown here is derived from an EMBL/GenBank/DDBJ whole genome shotgun (WGS) entry which is preliminary data.</text>
</comment>